<dbReference type="SMART" id="SM00633">
    <property type="entry name" value="Glyco_10"/>
    <property type="match status" value="1"/>
</dbReference>
<comment type="similarity">
    <text evidence="4 10">Belongs to the glycosyl hydrolase 10 (cellulase F) family.</text>
</comment>
<dbReference type="PANTHER" id="PTHR31490">
    <property type="entry name" value="GLYCOSYL HYDROLASE"/>
    <property type="match status" value="1"/>
</dbReference>
<dbReference type="RefSeq" id="XP_007928848.1">
    <property type="nucleotide sequence ID" value="XM_007930657.1"/>
</dbReference>
<keyword evidence="14" id="KW-1185">Reference proteome</keyword>
<dbReference type="AlphaFoldDB" id="M3A7S3"/>
<protein>
    <recommendedName>
        <fullName evidence="10">Beta-xylanase</fullName>
        <ecNumber evidence="10">3.2.1.8</ecNumber>
    </recommendedName>
</protein>
<dbReference type="KEGG" id="pfj:MYCFIDRAFT_54093"/>
<dbReference type="EMBL" id="KB446561">
    <property type="protein sequence ID" value="EME80661.1"/>
    <property type="molecule type" value="Genomic_DNA"/>
</dbReference>
<evidence type="ECO:0000259" key="12">
    <source>
        <dbReference type="PROSITE" id="PS51760"/>
    </source>
</evidence>
<feature type="chain" id="PRO_5004031188" description="Beta-xylanase" evidence="11">
    <location>
        <begin position="20"/>
        <end position="362"/>
    </location>
</feature>
<keyword evidence="5" id="KW-0964">Secreted</keyword>
<dbReference type="Gene3D" id="3.20.20.80">
    <property type="entry name" value="Glycosidases"/>
    <property type="match status" value="1"/>
</dbReference>
<dbReference type="GO" id="GO:0045493">
    <property type="term" value="P:xylan catabolic process"/>
    <property type="evidence" value="ECO:0007669"/>
    <property type="project" value="UniProtKB-KW"/>
</dbReference>
<name>M3A7S3_PSEFD</name>
<dbReference type="PRINTS" id="PR00134">
    <property type="entry name" value="GLHYDRLASE10"/>
</dbReference>
<evidence type="ECO:0000256" key="8">
    <source>
        <dbReference type="ARBA" id="ARBA00023277"/>
    </source>
</evidence>
<dbReference type="PROSITE" id="PS51760">
    <property type="entry name" value="GH10_2"/>
    <property type="match status" value="1"/>
</dbReference>
<keyword evidence="10" id="KW-0326">Glycosidase</keyword>
<evidence type="ECO:0000256" key="1">
    <source>
        <dbReference type="ARBA" id="ARBA00000681"/>
    </source>
</evidence>
<evidence type="ECO:0000256" key="7">
    <source>
        <dbReference type="ARBA" id="ARBA00022801"/>
    </source>
</evidence>
<reference evidence="13 14" key="1">
    <citation type="journal article" date="2012" name="PLoS Pathog.">
        <title>Diverse lifestyles and strategies of plant pathogenesis encoded in the genomes of eighteen Dothideomycetes fungi.</title>
        <authorList>
            <person name="Ohm R.A."/>
            <person name="Feau N."/>
            <person name="Henrissat B."/>
            <person name="Schoch C.L."/>
            <person name="Horwitz B.A."/>
            <person name="Barry K.W."/>
            <person name="Condon B.J."/>
            <person name="Copeland A.C."/>
            <person name="Dhillon B."/>
            <person name="Glaser F."/>
            <person name="Hesse C.N."/>
            <person name="Kosti I."/>
            <person name="LaButti K."/>
            <person name="Lindquist E.A."/>
            <person name="Lucas S."/>
            <person name="Salamov A.A."/>
            <person name="Bradshaw R.E."/>
            <person name="Ciuffetti L."/>
            <person name="Hamelin R.C."/>
            <person name="Kema G.H.J."/>
            <person name="Lawrence C."/>
            <person name="Scott J.A."/>
            <person name="Spatafora J.W."/>
            <person name="Turgeon B.G."/>
            <person name="de Wit P.J.G.M."/>
            <person name="Zhong S."/>
            <person name="Goodwin S.B."/>
            <person name="Grigoriev I.V."/>
        </authorList>
    </citation>
    <scope>NUCLEOTIDE SEQUENCE [LARGE SCALE GENOMIC DNA]</scope>
    <source>
        <strain evidence="13 14">CIRAD86</strain>
    </source>
</reference>
<keyword evidence="7 10" id="KW-0378">Hydrolase</keyword>
<dbReference type="HOGENOM" id="CLU_020161_1_0_1"/>
<dbReference type="EC" id="3.2.1.8" evidence="10"/>
<evidence type="ECO:0000256" key="6">
    <source>
        <dbReference type="ARBA" id="ARBA00022651"/>
    </source>
</evidence>
<comment type="pathway">
    <text evidence="3">Glycan degradation; xylan degradation.</text>
</comment>
<keyword evidence="11" id="KW-0732">Signal</keyword>
<dbReference type="InterPro" id="IPR044846">
    <property type="entry name" value="GH10"/>
</dbReference>
<keyword evidence="9 10" id="KW-0624">Polysaccharide degradation</keyword>
<dbReference type="GeneID" id="19340124"/>
<evidence type="ECO:0000256" key="4">
    <source>
        <dbReference type="ARBA" id="ARBA00007495"/>
    </source>
</evidence>
<evidence type="ECO:0000313" key="13">
    <source>
        <dbReference type="EMBL" id="EME80661.1"/>
    </source>
</evidence>
<dbReference type="VEuPathDB" id="FungiDB:MYCFIDRAFT_54093"/>
<keyword evidence="6" id="KW-0858">Xylan degradation</keyword>
<dbReference type="PANTHER" id="PTHR31490:SF35">
    <property type="entry name" value="ENDO-1,4-BETA-XYLANASE"/>
    <property type="match status" value="1"/>
</dbReference>
<evidence type="ECO:0000256" key="5">
    <source>
        <dbReference type="ARBA" id="ARBA00022525"/>
    </source>
</evidence>
<dbReference type="SUPFAM" id="SSF51445">
    <property type="entry name" value="(Trans)glycosidases"/>
    <property type="match status" value="1"/>
</dbReference>
<evidence type="ECO:0000256" key="9">
    <source>
        <dbReference type="ARBA" id="ARBA00023326"/>
    </source>
</evidence>
<dbReference type="STRING" id="383855.M3A7S3"/>
<comment type="subcellular location">
    <subcellularLocation>
        <location evidence="2">Secreted</location>
    </subcellularLocation>
</comment>
<sequence length="362" mass="40235">MHPNTLLTSILSLSAACTASPQNHGYGYGHGYSSPTTGLAKAMRENGRSFIGTAMKLRLDDTSELAIISNNADFNSITPEEDFKWALTEPGLGNYTFEKADAIAEWVVEHGYQLHCHTLLWHNQLSDYVAKGNFSNATLIEYMKGHIQAVAGRYKGICTAWDVVNEGLEENGTYRESVFYKTIGEAYIPFAFKFAHHADPHAKLFYNDYNLESAGDKWLGAQRIVKLVREYGGKIHGVGLQAHLTCEESNPAPNQTTLVKALEGLTALDVDVTYSEVDVRMKTPSTPEKLQTQAEVYERVAASCMEVKRCIGMTTWGVSDKYSWIPSTFPGEGTGDMWDENYQKKPAYDGFLKGIQSAQGYY</sequence>
<evidence type="ECO:0000313" key="14">
    <source>
        <dbReference type="Proteomes" id="UP000016932"/>
    </source>
</evidence>
<evidence type="ECO:0000256" key="2">
    <source>
        <dbReference type="ARBA" id="ARBA00004613"/>
    </source>
</evidence>
<comment type="catalytic activity">
    <reaction evidence="1 10">
        <text>Endohydrolysis of (1-&gt;4)-beta-D-xylosidic linkages in xylans.</text>
        <dbReference type="EC" id="3.2.1.8"/>
    </reaction>
</comment>
<dbReference type="GO" id="GO:0005576">
    <property type="term" value="C:extracellular region"/>
    <property type="evidence" value="ECO:0007669"/>
    <property type="project" value="UniProtKB-SubCell"/>
</dbReference>
<accession>M3A7S3</accession>
<keyword evidence="8 10" id="KW-0119">Carbohydrate metabolism</keyword>
<dbReference type="OrthoDB" id="3055998at2759"/>
<dbReference type="Proteomes" id="UP000016932">
    <property type="component" value="Unassembled WGS sequence"/>
</dbReference>
<dbReference type="InterPro" id="IPR001000">
    <property type="entry name" value="GH10_dom"/>
</dbReference>
<feature type="domain" description="GH10" evidence="12">
    <location>
        <begin position="33"/>
        <end position="354"/>
    </location>
</feature>
<evidence type="ECO:0000256" key="10">
    <source>
        <dbReference type="RuleBase" id="RU361174"/>
    </source>
</evidence>
<feature type="signal peptide" evidence="11">
    <location>
        <begin position="1"/>
        <end position="19"/>
    </location>
</feature>
<dbReference type="GO" id="GO:0031176">
    <property type="term" value="F:endo-1,4-beta-xylanase activity"/>
    <property type="evidence" value="ECO:0007669"/>
    <property type="project" value="UniProtKB-EC"/>
</dbReference>
<dbReference type="Pfam" id="PF00331">
    <property type="entry name" value="Glyco_hydro_10"/>
    <property type="match status" value="1"/>
</dbReference>
<evidence type="ECO:0000256" key="3">
    <source>
        <dbReference type="ARBA" id="ARBA00004851"/>
    </source>
</evidence>
<dbReference type="eggNOG" id="ENOG502QR4K">
    <property type="taxonomic scope" value="Eukaryota"/>
</dbReference>
<dbReference type="InterPro" id="IPR017853">
    <property type="entry name" value="GH"/>
</dbReference>
<proteinExistence type="inferred from homology"/>
<gene>
    <name evidence="13" type="ORF">MYCFIDRAFT_54093</name>
</gene>
<organism evidence="13 14">
    <name type="scientific">Pseudocercospora fijiensis (strain CIRAD86)</name>
    <name type="common">Black leaf streak disease fungus</name>
    <name type="synonym">Mycosphaerella fijiensis</name>
    <dbReference type="NCBI Taxonomy" id="383855"/>
    <lineage>
        <taxon>Eukaryota</taxon>
        <taxon>Fungi</taxon>
        <taxon>Dikarya</taxon>
        <taxon>Ascomycota</taxon>
        <taxon>Pezizomycotina</taxon>
        <taxon>Dothideomycetes</taxon>
        <taxon>Dothideomycetidae</taxon>
        <taxon>Mycosphaerellales</taxon>
        <taxon>Mycosphaerellaceae</taxon>
        <taxon>Pseudocercospora</taxon>
    </lineage>
</organism>
<evidence type="ECO:0000256" key="11">
    <source>
        <dbReference type="SAM" id="SignalP"/>
    </source>
</evidence>